<dbReference type="AlphaFoldDB" id="A0AAW0ZWH2"/>
<reference evidence="1 2" key="1">
    <citation type="submission" date="2024-05" db="EMBL/GenBank/DDBJ databases">
        <title>The nuclear and mitochondrial genome assemblies of Tetragonisca angustula (Apidae: Meliponini), a tiny yet remarkable pollinator in the Neotropics.</title>
        <authorList>
            <person name="Ferrari R."/>
            <person name="Ricardo P.C."/>
            <person name="Dias F.C."/>
            <person name="Araujo N.S."/>
            <person name="Soares D.O."/>
            <person name="Zhou Q.-S."/>
            <person name="Zhu C.-D."/>
            <person name="Coutinho L."/>
            <person name="Airas M.C."/>
            <person name="Batista T.M."/>
        </authorList>
    </citation>
    <scope>NUCLEOTIDE SEQUENCE [LARGE SCALE GENOMIC DNA]</scope>
    <source>
        <strain evidence="1">ASF017062</strain>
        <tissue evidence="1">Abdomen</tissue>
    </source>
</reference>
<dbReference type="EMBL" id="JAWNGG020000115">
    <property type="protein sequence ID" value="KAK9301287.1"/>
    <property type="molecule type" value="Genomic_DNA"/>
</dbReference>
<name>A0AAW0ZWH2_9HYME</name>
<accession>A0AAW0ZWH2</accession>
<comment type="caution">
    <text evidence="1">The sequence shown here is derived from an EMBL/GenBank/DDBJ whole genome shotgun (WGS) entry which is preliminary data.</text>
</comment>
<organism evidence="1 2">
    <name type="scientific">Tetragonisca angustula</name>
    <dbReference type="NCBI Taxonomy" id="166442"/>
    <lineage>
        <taxon>Eukaryota</taxon>
        <taxon>Metazoa</taxon>
        <taxon>Ecdysozoa</taxon>
        <taxon>Arthropoda</taxon>
        <taxon>Hexapoda</taxon>
        <taxon>Insecta</taxon>
        <taxon>Pterygota</taxon>
        <taxon>Neoptera</taxon>
        <taxon>Endopterygota</taxon>
        <taxon>Hymenoptera</taxon>
        <taxon>Apocrita</taxon>
        <taxon>Aculeata</taxon>
        <taxon>Apoidea</taxon>
        <taxon>Anthophila</taxon>
        <taxon>Apidae</taxon>
        <taxon>Tetragonisca</taxon>
    </lineage>
</organism>
<evidence type="ECO:0000313" key="1">
    <source>
        <dbReference type="EMBL" id="KAK9301287.1"/>
    </source>
</evidence>
<dbReference type="Proteomes" id="UP001432146">
    <property type="component" value="Unassembled WGS sequence"/>
</dbReference>
<sequence length="98" mass="11524">MTMKIHLIDLELFFREDESYAAVAHVRFVRVDKQEKRSTSAVCLGKLTYMDLETWLSPKPAERNRQQDTTRTSLLGGRNWFRETGSKEARLYRCGLIR</sequence>
<keyword evidence="2" id="KW-1185">Reference proteome</keyword>
<evidence type="ECO:0000313" key="2">
    <source>
        <dbReference type="Proteomes" id="UP001432146"/>
    </source>
</evidence>
<gene>
    <name evidence="1" type="ORF">QLX08_006348</name>
</gene>
<proteinExistence type="predicted"/>
<protein>
    <submittedName>
        <fullName evidence="1">Uncharacterized protein</fullName>
    </submittedName>
</protein>